<dbReference type="Gene3D" id="3.40.190.10">
    <property type="entry name" value="Periplasmic binding protein-like II"/>
    <property type="match status" value="2"/>
</dbReference>
<proteinExistence type="inferred from homology"/>
<evidence type="ECO:0000256" key="2">
    <source>
        <dbReference type="ARBA" id="ARBA00023015"/>
    </source>
</evidence>
<keyword evidence="3" id="KW-0238">DNA-binding</keyword>
<dbReference type="InterPro" id="IPR050176">
    <property type="entry name" value="LTTR"/>
</dbReference>
<evidence type="ECO:0000256" key="3">
    <source>
        <dbReference type="ARBA" id="ARBA00023125"/>
    </source>
</evidence>
<dbReference type="InterPro" id="IPR011991">
    <property type="entry name" value="ArsR-like_HTH"/>
</dbReference>
<dbReference type="SUPFAM" id="SSF46785">
    <property type="entry name" value="Winged helix' DNA-binding domain"/>
    <property type="match status" value="1"/>
</dbReference>
<evidence type="ECO:0000259" key="5">
    <source>
        <dbReference type="PROSITE" id="PS50931"/>
    </source>
</evidence>
<dbReference type="InterPro" id="IPR036390">
    <property type="entry name" value="WH_DNA-bd_sf"/>
</dbReference>
<reference evidence="7" key="1">
    <citation type="submission" date="2017-02" db="EMBL/GenBank/DDBJ databases">
        <authorList>
            <person name="Varghese N."/>
            <person name="Submissions S."/>
        </authorList>
    </citation>
    <scope>NUCLEOTIDE SEQUENCE [LARGE SCALE GENOMIC DNA]</scope>
    <source>
        <strain evidence="7">VKM Ac-2052</strain>
    </source>
</reference>
<dbReference type="CDD" id="cd00090">
    <property type="entry name" value="HTH_ARSR"/>
    <property type="match status" value="1"/>
</dbReference>
<dbReference type="FunFam" id="1.10.10.10:FF:000001">
    <property type="entry name" value="LysR family transcriptional regulator"/>
    <property type="match status" value="1"/>
</dbReference>
<dbReference type="PANTHER" id="PTHR30579:SF7">
    <property type="entry name" value="HTH-TYPE TRANSCRIPTIONAL REGULATOR LRHA-RELATED"/>
    <property type="match status" value="1"/>
</dbReference>
<dbReference type="InterPro" id="IPR000847">
    <property type="entry name" value="LysR_HTH_N"/>
</dbReference>
<dbReference type="EMBL" id="FUYG01000002">
    <property type="protein sequence ID" value="SKA85843.1"/>
    <property type="molecule type" value="Genomic_DNA"/>
</dbReference>
<evidence type="ECO:0000313" key="6">
    <source>
        <dbReference type="EMBL" id="SKA85843.1"/>
    </source>
</evidence>
<dbReference type="GO" id="GO:0003700">
    <property type="term" value="F:DNA-binding transcription factor activity"/>
    <property type="evidence" value="ECO:0007669"/>
    <property type="project" value="InterPro"/>
</dbReference>
<dbReference type="Gene3D" id="1.10.10.10">
    <property type="entry name" value="Winged helix-like DNA-binding domain superfamily/Winged helix DNA-binding domain"/>
    <property type="match status" value="1"/>
</dbReference>
<dbReference type="SUPFAM" id="SSF53850">
    <property type="entry name" value="Periplasmic binding protein-like II"/>
    <property type="match status" value="1"/>
</dbReference>
<protein>
    <submittedName>
        <fullName evidence="6">Transcriptional regulator, LysR family</fullName>
    </submittedName>
</protein>
<dbReference type="Pfam" id="PF03466">
    <property type="entry name" value="LysR_substrate"/>
    <property type="match status" value="1"/>
</dbReference>
<dbReference type="Pfam" id="PF00126">
    <property type="entry name" value="HTH_1"/>
    <property type="match status" value="1"/>
</dbReference>
<dbReference type="PANTHER" id="PTHR30579">
    <property type="entry name" value="TRANSCRIPTIONAL REGULATOR"/>
    <property type="match status" value="1"/>
</dbReference>
<evidence type="ECO:0000256" key="4">
    <source>
        <dbReference type="ARBA" id="ARBA00023163"/>
    </source>
</evidence>
<dbReference type="PRINTS" id="PR00039">
    <property type="entry name" value="HTHLYSR"/>
</dbReference>
<keyword evidence="4" id="KW-0804">Transcription</keyword>
<evidence type="ECO:0000256" key="1">
    <source>
        <dbReference type="ARBA" id="ARBA00009437"/>
    </source>
</evidence>
<dbReference type="AlphaFoldDB" id="A0A1T4X8C7"/>
<evidence type="ECO:0000313" key="7">
    <source>
        <dbReference type="Proteomes" id="UP000189735"/>
    </source>
</evidence>
<accession>A0A1T4X8C7</accession>
<organism evidence="6 7">
    <name type="scientific">Agreia bicolorata</name>
    <dbReference type="NCBI Taxonomy" id="110935"/>
    <lineage>
        <taxon>Bacteria</taxon>
        <taxon>Bacillati</taxon>
        <taxon>Actinomycetota</taxon>
        <taxon>Actinomycetes</taxon>
        <taxon>Micrococcales</taxon>
        <taxon>Microbacteriaceae</taxon>
        <taxon>Agreia</taxon>
    </lineage>
</organism>
<dbReference type="GO" id="GO:0003677">
    <property type="term" value="F:DNA binding"/>
    <property type="evidence" value="ECO:0007669"/>
    <property type="project" value="UniProtKB-KW"/>
</dbReference>
<feature type="domain" description="HTH lysR-type" evidence="5">
    <location>
        <begin position="5"/>
        <end position="62"/>
    </location>
</feature>
<sequence length="285" mass="31071">MRPVFDPTLLRTFLALAETSSFTLAAQRLGISQPTVSQHVRRLERASGRLLVARDTRDVSLTDNGDAMAGFARTILAAHSAADDYFSGSAMKGKLRFGAADDLAITQLPRILRHFRQLYPQINLELTVDQSGPLFRKLHAGSLDLIFIKQKPETTDGTVVRRDQLVWVGQEKTIVELGAPVPLITYQGTTVSRTSAIEALEQAGRRWRITCNTREVNGLLAAVRAGLGVAVFPRSLIPDDLVVVGTRFALPVLGEVDLTLLRNPGAPAEPVDALISAIMGRTLNR</sequence>
<gene>
    <name evidence="6" type="ORF">SAMN06295879_0838</name>
</gene>
<name>A0A1T4X8C7_9MICO</name>
<comment type="similarity">
    <text evidence="1">Belongs to the LysR transcriptional regulatory family.</text>
</comment>
<keyword evidence="2" id="KW-0805">Transcription regulation</keyword>
<dbReference type="Proteomes" id="UP000189735">
    <property type="component" value="Unassembled WGS sequence"/>
</dbReference>
<dbReference type="PROSITE" id="PS50931">
    <property type="entry name" value="HTH_LYSR"/>
    <property type="match status" value="1"/>
</dbReference>
<dbReference type="InterPro" id="IPR036388">
    <property type="entry name" value="WH-like_DNA-bd_sf"/>
</dbReference>
<dbReference type="InterPro" id="IPR005119">
    <property type="entry name" value="LysR_subst-bd"/>
</dbReference>